<protein>
    <submittedName>
        <fullName evidence="6">Uncharacterized membrane protein YkvA (DUF1232 family)</fullName>
    </submittedName>
</protein>
<keyword evidence="2" id="KW-0812">Transmembrane</keyword>
<keyword evidence="3" id="KW-1133">Transmembrane helix</keyword>
<proteinExistence type="predicted"/>
<evidence type="ECO:0000313" key="6">
    <source>
        <dbReference type="EMBL" id="PYF05542.1"/>
    </source>
</evidence>
<dbReference type="RefSeq" id="WP_110779378.1">
    <property type="nucleotide sequence ID" value="NZ_QJTI01000001.1"/>
</dbReference>
<feature type="domain" description="DUF1232" evidence="5">
    <location>
        <begin position="62"/>
        <end position="95"/>
    </location>
</feature>
<evidence type="ECO:0000313" key="7">
    <source>
        <dbReference type="Proteomes" id="UP000248148"/>
    </source>
</evidence>
<reference evidence="6 7" key="1">
    <citation type="submission" date="2018-06" db="EMBL/GenBank/DDBJ databases">
        <title>Genomic Encyclopedia of Archaeal and Bacterial Type Strains, Phase II (KMG-II): from individual species to whole genera.</title>
        <authorList>
            <person name="Goeker M."/>
        </authorList>
    </citation>
    <scope>NUCLEOTIDE SEQUENCE [LARGE SCALE GENOMIC DNA]</scope>
    <source>
        <strain evidence="6 7">JCM 11668</strain>
    </source>
</reference>
<keyword evidence="4" id="KW-0472">Membrane</keyword>
<dbReference type="AlphaFoldDB" id="A0A318TL41"/>
<dbReference type="InterPro" id="IPR016983">
    <property type="entry name" value="UCP031804"/>
</dbReference>
<gene>
    <name evidence="6" type="ORF">BJ122_101285</name>
</gene>
<dbReference type="Proteomes" id="UP000248148">
    <property type="component" value="Unassembled WGS sequence"/>
</dbReference>
<comment type="subcellular location">
    <subcellularLocation>
        <location evidence="1">Endomembrane system</location>
        <topology evidence="1">Multi-pass membrane protein</topology>
    </subcellularLocation>
</comment>
<evidence type="ECO:0000256" key="2">
    <source>
        <dbReference type="ARBA" id="ARBA00022692"/>
    </source>
</evidence>
<accession>A0A318TL41</accession>
<evidence type="ECO:0000256" key="4">
    <source>
        <dbReference type="ARBA" id="ARBA00023136"/>
    </source>
</evidence>
<keyword evidence="7" id="KW-1185">Reference proteome</keyword>
<dbReference type="InterPro" id="IPR010652">
    <property type="entry name" value="DUF1232"/>
</dbReference>
<comment type="caution">
    <text evidence="6">The sequence shown here is derived from an EMBL/GenBank/DDBJ whole genome shotgun (WGS) entry which is preliminary data.</text>
</comment>
<dbReference type="GO" id="GO:0012505">
    <property type="term" value="C:endomembrane system"/>
    <property type="evidence" value="ECO:0007669"/>
    <property type="project" value="UniProtKB-SubCell"/>
</dbReference>
<dbReference type="PIRSF" id="PIRSF031804">
    <property type="entry name" value="UCP031804"/>
    <property type="match status" value="1"/>
</dbReference>
<evidence type="ECO:0000259" key="5">
    <source>
        <dbReference type="Pfam" id="PF06803"/>
    </source>
</evidence>
<dbReference type="EMBL" id="QJTI01000001">
    <property type="protein sequence ID" value="PYF05542.1"/>
    <property type="molecule type" value="Genomic_DNA"/>
</dbReference>
<dbReference type="Pfam" id="PF06803">
    <property type="entry name" value="DUF1232"/>
    <property type="match status" value="1"/>
</dbReference>
<dbReference type="OrthoDB" id="9813247at2"/>
<evidence type="ECO:0000256" key="3">
    <source>
        <dbReference type="ARBA" id="ARBA00022989"/>
    </source>
</evidence>
<name>A0A318TL41_9BRAD</name>
<evidence type="ECO:0000256" key="1">
    <source>
        <dbReference type="ARBA" id="ARBA00004127"/>
    </source>
</evidence>
<organism evidence="6 7">
    <name type="scientific">Rhodopseudomonas faecalis</name>
    <dbReference type="NCBI Taxonomy" id="99655"/>
    <lineage>
        <taxon>Bacteria</taxon>
        <taxon>Pseudomonadati</taxon>
        <taxon>Pseudomonadota</taxon>
        <taxon>Alphaproteobacteria</taxon>
        <taxon>Hyphomicrobiales</taxon>
        <taxon>Nitrobacteraceae</taxon>
        <taxon>Rhodopseudomonas</taxon>
    </lineage>
</organism>
<sequence>MNTSEHSVGFEPADRLAEHPEELRRRFWLKLKRMVVKLPFAEDLLAAYYCAFDRTTPRHVQVALLGALAYFVLPFDFVADIMPFLGFADDAAVLATAIRLVANNITPDHRAAAQAAMQRGLTEDERER</sequence>